<proteinExistence type="predicted"/>
<dbReference type="Proteomes" id="UP000299102">
    <property type="component" value="Unassembled WGS sequence"/>
</dbReference>
<accession>A0A4C1Z251</accession>
<organism evidence="1 2">
    <name type="scientific">Eumeta variegata</name>
    <name type="common">Bagworm moth</name>
    <name type="synonym">Eumeta japonica</name>
    <dbReference type="NCBI Taxonomy" id="151549"/>
    <lineage>
        <taxon>Eukaryota</taxon>
        <taxon>Metazoa</taxon>
        <taxon>Ecdysozoa</taxon>
        <taxon>Arthropoda</taxon>
        <taxon>Hexapoda</taxon>
        <taxon>Insecta</taxon>
        <taxon>Pterygota</taxon>
        <taxon>Neoptera</taxon>
        <taxon>Endopterygota</taxon>
        <taxon>Lepidoptera</taxon>
        <taxon>Glossata</taxon>
        <taxon>Ditrysia</taxon>
        <taxon>Tineoidea</taxon>
        <taxon>Psychidae</taxon>
        <taxon>Oiketicinae</taxon>
        <taxon>Eumeta</taxon>
    </lineage>
</organism>
<dbReference type="InterPro" id="IPR052709">
    <property type="entry name" value="Transposase-MT_Hybrid"/>
</dbReference>
<evidence type="ECO:0008006" key="3">
    <source>
        <dbReference type="Google" id="ProtNLM"/>
    </source>
</evidence>
<dbReference type="AlphaFoldDB" id="A0A4C1Z251"/>
<dbReference type="EMBL" id="BGZK01001520">
    <property type="protein sequence ID" value="GBP81610.1"/>
    <property type="molecule type" value="Genomic_DNA"/>
</dbReference>
<dbReference type="PANTHER" id="PTHR46060:SF1">
    <property type="entry name" value="MARINER MOS1 TRANSPOSASE-LIKE PROTEIN"/>
    <property type="match status" value="1"/>
</dbReference>
<evidence type="ECO:0000313" key="1">
    <source>
        <dbReference type="EMBL" id="GBP81610.1"/>
    </source>
</evidence>
<dbReference type="OrthoDB" id="10017160at2759"/>
<reference evidence="1 2" key="1">
    <citation type="journal article" date="2019" name="Commun. Biol.">
        <title>The bagworm genome reveals a unique fibroin gene that provides high tensile strength.</title>
        <authorList>
            <person name="Kono N."/>
            <person name="Nakamura H."/>
            <person name="Ohtoshi R."/>
            <person name="Tomita M."/>
            <person name="Numata K."/>
            <person name="Arakawa K."/>
        </authorList>
    </citation>
    <scope>NUCLEOTIDE SEQUENCE [LARGE SCALE GENOMIC DNA]</scope>
</reference>
<name>A0A4C1Z251_EUMVA</name>
<dbReference type="STRING" id="151549.A0A4C1Z251"/>
<protein>
    <recommendedName>
        <fullName evidence="3">Mos1 transposase HTH domain-containing protein</fullName>
    </recommendedName>
</protein>
<gene>
    <name evidence="1" type="ORF">EVAR_21240_1</name>
</gene>
<evidence type="ECO:0000313" key="2">
    <source>
        <dbReference type="Proteomes" id="UP000299102"/>
    </source>
</evidence>
<sequence>MIFYDFKYNLTTQQSLIRLRIAFGDIAPCKTTIYNWFAEFKRGLVYLSDEFRDGRPSTALNNKNIDVVRRMIETDRHVSYHEIWTSLGIDISYSTQEAGKAPMTPPRSRYPWVAMITCSLVAYVYASKAL</sequence>
<dbReference type="PANTHER" id="PTHR46060">
    <property type="entry name" value="MARINER MOS1 TRANSPOSASE-LIKE PROTEIN"/>
    <property type="match status" value="1"/>
</dbReference>
<comment type="caution">
    <text evidence="1">The sequence shown here is derived from an EMBL/GenBank/DDBJ whole genome shotgun (WGS) entry which is preliminary data.</text>
</comment>
<keyword evidence="2" id="KW-1185">Reference proteome</keyword>